<dbReference type="Proteomes" id="UP000559027">
    <property type="component" value="Unassembled WGS sequence"/>
</dbReference>
<protein>
    <recommendedName>
        <fullName evidence="2">Autophagy-related protein 14</fullName>
    </recommendedName>
</protein>
<dbReference type="Gene3D" id="3.60.130.10">
    <property type="entry name" value="Clavaminate synthase-like"/>
    <property type="match status" value="1"/>
</dbReference>
<accession>A0A8H5D544</accession>
<sequence length="698" mass="77818">MASAVVSNPINHLNPESQPHLQGGRARQPDISYHPNEDKWKKRTEGRLRENPSLLSETLPEGFPEKLESPLVWEGKDWTSEEQWVYNLSKEELEEIDAALKHFRSLNLSFGHINSETFPLPSLGKQLRKLSQELHQGRGFFVLRTIPVESYSREDNVLIYAGVSAYVAGVRGLQDKNGGVLSHIKDLTRVVEKGSIGGPAYTTDKQVFHTDLGADVISLFALEVAAEGGTSRISSAWRVYNELAEKRPDLIKTLAEPWPVDGFGQDPPYTIRPLLFYHESKAIIQYARRYFTGFMALPRSADIPPITEAQAEALDSLHFLAERFSLGLNFQKGDIQYINNLSIFHARDGFKDDEKQSRHLLRLWLHDKKYAWKLPADLERLWRETYSVSAEEQTFPLEALATPISRFNHPPSVLDSHRFTLFVPNCAPTLTLRYPPDHINAVITHTIHFLSLLTFYLGIKLPFEITWGGKKLGVGQPFIGAINGTENGGWAKWYKKHPLHLSSAPAVSAPNPLPASSGSQESSSIRSSPSHRKEEIPPDAPVTESYYESLPPEQPQSSFTTALAMLLYDVCYLAWTQNVEVPLSQAGDVLSNLWSVCCSSELGRRSHEATPLLPPPTPASFPLDFAQLLQATSANPSSRARTSRVSAPASSSSGRTSRTGTATTGARNIQPQRTLLGEKIDEEVEDDWDLVDEDVGLD</sequence>
<dbReference type="Pfam" id="PF02668">
    <property type="entry name" value="TauD"/>
    <property type="match status" value="1"/>
</dbReference>
<organism evidence="7 8">
    <name type="scientific">Leucocoprinus leucothites</name>
    <dbReference type="NCBI Taxonomy" id="201217"/>
    <lineage>
        <taxon>Eukaryota</taxon>
        <taxon>Fungi</taxon>
        <taxon>Dikarya</taxon>
        <taxon>Basidiomycota</taxon>
        <taxon>Agaricomycotina</taxon>
        <taxon>Agaricomycetes</taxon>
        <taxon>Agaricomycetidae</taxon>
        <taxon>Agaricales</taxon>
        <taxon>Agaricineae</taxon>
        <taxon>Agaricaceae</taxon>
        <taxon>Leucocoprinus</taxon>
    </lineage>
</organism>
<proteinExistence type="inferred from homology"/>
<evidence type="ECO:0000256" key="5">
    <source>
        <dbReference type="SAM" id="MobiDB-lite"/>
    </source>
</evidence>
<dbReference type="PANTHER" id="PTHR10696">
    <property type="entry name" value="GAMMA-BUTYROBETAINE HYDROXYLASE-RELATED"/>
    <property type="match status" value="1"/>
</dbReference>
<comment type="similarity">
    <text evidence="1">Belongs to the ATG14 family.</text>
</comment>
<keyword evidence="3" id="KW-0560">Oxidoreductase</keyword>
<evidence type="ECO:0000256" key="4">
    <source>
        <dbReference type="ARBA" id="ARBA00023054"/>
    </source>
</evidence>
<dbReference type="OrthoDB" id="272271at2759"/>
<dbReference type="EMBL" id="JAACJO010000011">
    <property type="protein sequence ID" value="KAF5352417.1"/>
    <property type="molecule type" value="Genomic_DNA"/>
</dbReference>
<dbReference type="InterPro" id="IPR003819">
    <property type="entry name" value="TauD/TfdA-like"/>
</dbReference>
<dbReference type="Pfam" id="PF10186">
    <property type="entry name" value="ATG14"/>
    <property type="match status" value="1"/>
</dbReference>
<feature type="compositionally biased region" description="Polar residues" evidence="5">
    <location>
        <begin position="1"/>
        <end position="20"/>
    </location>
</feature>
<feature type="compositionally biased region" description="Low complexity" evidence="5">
    <location>
        <begin position="637"/>
        <end position="667"/>
    </location>
</feature>
<dbReference type="GO" id="GO:0005737">
    <property type="term" value="C:cytoplasm"/>
    <property type="evidence" value="ECO:0007669"/>
    <property type="project" value="UniProtKB-ARBA"/>
</dbReference>
<feature type="region of interest" description="Disordered" evidence="5">
    <location>
        <begin position="633"/>
        <end position="671"/>
    </location>
</feature>
<dbReference type="InterPro" id="IPR018791">
    <property type="entry name" value="UV_resistance/autophagy_Atg14"/>
</dbReference>
<feature type="compositionally biased region" description="Low complexity" evidence="5">
    <location>
        <begin position="516"/>
        <end position="528"/>
    </location>
</feature>
<dbReference type="GO" id="GO:0032991">
    <property type="term" value="C:protein-containing complex"/>
    <property type="evidence" value="ECO:0007669"/>
    <property type="project" value="UniProtKB-ARBA"/>
</dbReference>
<evidence type="ECO:0000256" key="2">
    <source>
        <dbReference type="ARBA" id="ARBA00013807"/>
    </source>
</evidence>
<name>A0A8H5D544_9AGAR</name>
<reference evidence="7 8" key="1">
    <citation type="journal article" date="2020" name="ISME J.">
        <title>Uncovering the hidden diversity of litter-decomposition mechanisms in mushroom-forming fungi.</title>
        <authorList>
            <person name="Floudas D."/>
            <person name="Bentzer J."/>
            <person name="Ahren D."/>
            <person name="Johansson T."/>
            <person name="Persson P."/>
            <person name="Tunlid A."/>
        </authorList>
    </citation>
    <scope>NUCLEOTIDE SEQUENCE [LARGE SCALE GENOMIC DNA]</scope>
    <source>
        <strain evidence="7 8">CBS 146.42</strain>
    </source>
</reference>
<dbReference type="FunFam" id="3.60.130.10:FF:000011">
    <property type="entry name" value="Taurine catabolism dioxygenase TauD"/>
    <property type="match status" value="1"/>
</dbReference>
<feature type="region of interest" description="Disordered" evidence="5">
    <location>
        <begin position="1"/>
        <end position="61"/>
    </location>
</feature>
<evidence type="ECO:0000256" key="1">
    <source>
        <dbReference type="ARBA" id="ARBA00009574"/>
    </source>
</evidence>
<comment type="caution">
    <text evidence="7">The sequence shown here is derived from an EMBL/GenBank/DDBJ whole genome shotgun (WGS) entry which is preliminary data.</text>
</comment>
<evidence type="ECO:0000256" key="3">
    <source>
        <dbReference type="ARBA" id="ARBA00023002"/>
    </source>
</evidence>
<dbReference type="InterPro" id="IPR050411">
    <property type="entry name" value="AlphaKG_dependent_hydroxylases"/>
</dbReference>
<evidence type="ECO:0000313" key="8">
    <source>
        <dbReference type="Proteomes" id="UP000559027"/>
    </source>
</evidence>
<feature type="domain" description="TauD/TfdA-like" evidence="6">
    <location>
        <begin position="112"/>
        <end position="364"/>
    </location>
</feature>
<feature type="compositionally biased region" description="Basic and acidic residues" evidence="5">
    <location>
        <begin position="35"/>
        <end position="50"/>
    </location>
</feature>
<keyword evidence="8" id="KW-1185">Reference proteome</keyword>
<feature type="region of interest" description="Disordered" evidence="5">
    <location>
        <begin position="508"/>
        <end position="553"/>
    </location>
</feature>
<dbReference type="InterPro" id="IPR042098">
    <property type="entry name" value="TauD-like_sf"/>
</dbReference>
<dbReference type="AlphaFoldDB" id="A0A8H5D544"/>
<evidence type="ECO:0000313" key="7">
    <source>
        <dbReference type="EMBL" id="KAF5352417.1"/>
    </source>
</evidence>
<evidence type="ECO:0000259" key="6">
    <source>
        <dbReference type="Pfam" id="PF02668"/>
    </source>
</evidence>
<gene>
    <name evidence="7" type="ORF">D9756_006290</name>
</gene>
<keyword evidence="4" id="KW-0175">Coiled coil</keyword>
<dbReference type="SUPFAM" id="SSF51197">
    <property type="entry name" value="Clavaminate synthase-like"/>
    <property type="match status" value="1"/>
</dbReference>
<dbReference type="GO" id="GO:0016491">
    <property type="term" value="F:oxidoreductase activity"/>
    <property type="evidence" value="ECO:0007669"/>
    <property type="project" value="UniProtKB-KW"/>
</dbReference>
<dbReference type="PANTHER" id="PTHR10696:SF54">
    <property type="entry name" value="FAMILY OXIDOREDUCTASE, PUTATIVE (AFU_ORTHOLOGUE AFUA_4G13850)-RELATED"/>
    <property type="match status" value="1"/>
</dbReference>